<protein>
    <recommendedName>
        <fullName evidence="5">Proline-rich protein</fullName>
    </recommendedName>
</protein>
<organism evidence="3 4">
    <name type="scientific">Brucella tritici</name>
    <dbReference type="NCBI Taxonomy" id="94626"/>
    <lineage>
        <taxon>Bacteria</taxon>
        <taxon>Pseudomonadati</taxon>
        <taxon>Pseudomonadota</taxon>
        <taxon>Alphaproteobacteria</taxon>
        <taxon>Hyphomicrobiales</taxon>
        <taxon>Brucellaceae</taxon>
        <taxon>Brucella/Ochrobactrum group</taxon>
        <taxon>Brucella</taxon>
    </lineage>
</organism>
<evidence type="ECO:0000313" key="4">
    <source>
        <dbReference type="Proteomes" id="UP000430843"/>
    </source>
</evidence>
<accession>A0A833CH87</accession>
<feature type="region of interest" description="Disordered" evidence="1">
    <location>
        <begin position="63"/>
        <end position="134"/>
    </location>
</feature>
<feature type="compositionally biased region" description="Pro residues" evidence="1">
    <location>
        <begin position="93"/>
        <end position="134"/>
    </location>
</feature>
<dbReference type="RefSeq" id="WP_151678785.1">
    <property type="nucleotide sequence ID" value="NZ_WBWA01000033.1"/>
</dbReference>
<evidence type="ECO:0000256" key="2">
    <source>
        <dbReference type="SAM" id="SignalP"/>
    </source>
</evidence>
<evidence type="ECO:0000256" key="1">
    <source>
        <dbReference type="SAM" id="MobiDB-lite"/>
    </source>
</evidence>
<dbReference type="AlphaFoldDB" id="A0A833CH87"/>
<feature type="signal peptide" evidence="2">
    <location>
        <begin position="1"/>
        <end position="24"/>
    </location>
</feature>
<sequence>MKLFRVTIGILFATAMIAPQIAEARGGFGGRMPRMNLGGGGMHGFGGGFHGPQMGGFNGPAHFAPRFNPSIPRPRGGNVPHVRTGPSLHPAHHPAPGPHPAPHPTPHPAPKPHPGPGPAPHPGPGPHPVPPPPPPPPGPYWPGYWDGGWGPAAAAIVGTAAAVAIGSVIANVPPDCTNVVVNGISYKDCNGNWFEPKYNGHTVVYVAVTPPK</sequence>
<proteinExistence type="predicted"/>
<gene>
    <name evidence="3" type="ORF">F9K91_22730</name>
</gene>
<name>A0A833CH87_9HYPH</name>
<keyword evidence="4" id="KW-1185">Reference proteome</keyword>
<keyword evidence="2" id="KW-0732">Signal</keyword>
<reference evidence="3 4" key="1">
    <citation type="submission" date="2019-09" db="EMBL/GenBank/DDBJ databases">
        <title>Taxonomic organization of the family Brucellaceae based on a phylogenomic approach.</title>
        <authorList>
            <person name="Leclercq S."/>
            <person name="Cloeckaert A."/>
            <person name="Zygmunt M.S."/>
        </authorList>
    </citation>
    <scope>NUCLEOTIDE SEQUENCE [LARGE SCALE GENOMIC DNA]</scope>
    <source>
        <strain evidence="3 4">LMG 18957</strain>
    </source>
</reference>
<evidence type="ECO:0008006" key="5">
    <source>
        <dbReference type="Google" id="ProtNLM"/>
    </source>
</evidence>
<feature type="chain" id="PRO_5032590932" description="Proline-rich protein" evidence="2">
    <location>
        <begin position="25"/>
        <end position="212"/>
    </location>
</feature>
<comment type="caution">
    <text evidence="3">The sequence shown here is derived from an EMBL/GenBank/DDBJ whole genome shotgun (WGS) entry which is preliminary data.</text>
</comment>
<dbReference type="EMBL" id="WBWA01000033">
    <property type="protein sequence ID" value="KAB2662308.1"/>
    <property type="molecule type" value="Genomic_DNA"/>
</dbReference>
<evidence type="ECO:0000313" key="3">
    <source>
        <dbReference type="EMBL" id="KAB2662308.1"/>
    </source>
</evidence>
<dbReference type="Proteomes" id="UP000430843">
    <property type="component" value="Unassembled WGS sequence"/>
</dbReference>